<dbReference type="Proteomes" id="UP000295341">
    <property type="component" value="Unassembled WGS sequence"/>
</dbReference>
<name>A0A4R7P0D2_9GAMM</name>
<accession>A0A4R7P0D2</accession>
<keyword evidence="1" id="KW-0732">Signal</keyword>
<feature type="chain" id="PRO_5030099513" description="DUF4440 domain-containing protein" evidence="1">
    <location>
        <begin position="28"/>
        <end position="358"/>
    </location>
</feature>
<evidence type="ECO:0000313" key="3">
    <source>
        <dbReference type="Proteomes" id="UP000295341"/>
    </source>
</evidence>
<reference evidence="2 3" key="1">
    <citation type="submission" date="2019-03" db="EMBL/GenBank/DDBJ databases">
        <title>Genomic Encyclopedia of Type Strains, Phase IV (KMG-IV): sequencing the most valuable type-strain genomes for metagenomic binning, comparative biology and taxonomic classification.</title>
        <authorList>
            <person name="Goeker M."/>
        </authorList>
    </citation>
    <scope>NUCLEOTIDE SEQUENCE [LARGE SCALE GENOMIC DNA]</scope>
    <source>
        <strain evidence="2 3">DSM 26377</strain>
    </source>
</reference>
<proteinExistence type="predicted"/>
<evidence type="ECO:0008006" key="4">
    <source>
        <dbReference type="Google" id="ProtNLM"/>
    </source>
</evidence>
<dbReference type="OrthoDB" id="5966355at2"/>
<dbReference type="RefSeq" id="WP_133882879.1">
    <property type="nucleotide sequence ID" value="NZ_MWIN01000007.1"/>
</dbReference>
<dbReference type="AlphaFoldDB" id="A0A4R7P0D2"/>
<comment type="caution">
    <text evidence="2">The sequence shown here is derived from an EMBL/GenBank/DDBJ whole genome shotgun (WGS) entry which is preliminary data.</text>
</comment>
<feature type="signal peptide" evidence="1">
    <location>
        <begin position="1"/>
        <end position="27"/>
    </location>
</feature>
<dbReference type="EMBL" id="SOBT01000010">
    <property type="protein sequence ID" value="TDU26702.1"/>
    <property type="molecule type" value="Genomic_DNA"/>
</dbReference>
<keyword evidence="3" id="KW-1185">Reference proteome</keyword>
<sequence length="358" mass="39145">MTADRTAFAGVWLLLAVAVLTPLDAQAQAKRLVCWTDDMGRKACGDSLPPKYADKPRNIIDPSGRTVKVVPGAPTPEQRVAMEAKARQDAVAQRAAEQQSAYDRALLATYATPQELASLRDDRLASIDTSIELSEASVRRDMVSVAELRARLPAATSKEKPEPRLLKQVTEFEESLADTQHSLAALRKNRETLCNNFTRDIRRFQELKNGAVTFTSPCPVAGSLSSDAAAATDITGVRAFFDHHAELENDFDPAFLDNYAENAVIRIPRLDASGKPVIEERKIADYRAELIKALPAAKQKLETHQYSDIRIEPGKDGRATVSGKRTSTLSKTSEPFYVVVRSSGSGWKIVEAGSQPAP</sequence>
<gene>
    <name evidence="2" type="ORF">DFR24_3732</name>
</gene>
<organism evidence="2 3">
    <name type="scientific">Panacagrimonas perspica</name>
    <dbReference type="NCBI Taxonomy" id="381431"/>
    <lineage>
        <taxon>Bacteria</taxon>
        <taxon>Pseudomonadati</taxon>
        <taxon>Pseudomonadota</taxon>
        <taxon>Gammaproteobacteria</taxon>
        <taxon>Nevskiales</taxon>
        <taxon>Nevskiaceae</taxon>
        <taxon>Panacagrimonas</taxon>
    </lineage>
</organism>
<protein>
    <recommendedName>
        <fullName evidence="4">DUF4440 domain-containing protein</fullName>
    </recommendedName>
</protein>
<evidence type="ECO:0000313" key="2">
    <source>
        <dbReference type="EMBL" id="TDU26702.1"/>
    </source>
</evidence>
<evidence type="ECO:0000256" key="1">
    <source>
        <dbReference type="SAM" id="SignalP"/>
    </source>
</evidence>